<dbReference type="Pfam" id="PF01156">
    <property type="entry name" value="IU_nuc_hydro"/>
    <property type="match status" value="1"/>
</dbReference>
<evidence type="ECO:0000259" key="5">
    <source>
        <dbReference type="Pfam" id="PF01156"/>
    </source>
</evidence>
<evidence type="ECO:0000313" key="7">
    <source>
        <dbReference type="Proteomes" id="UP000799437"/>
    </source>
</evidence>
<protein>
    <submittedName>
        <fullName evidence="6">Nucleoside hydrolase</fullName>
    </submittedName>
</protein>
<dbReference type="InterPro" id="IPR001910">
    <property type="entry name" value="Inosine/uridine_hydrolase_dom"/>
</dbReference>
<name>A0A6A6WJJ5_9PEZI</name>
<proteinExistence type="inferred from homology"/>
<dbReference type="PANTHER" id="PTHR12304">
    <property type="entry name" value="INOSINE-URIDINE PREFERRING NUCLEOSIDE HYDROLASE"/>
    <property type="match status" value="1"/>
</dbReference>
<dbReference type="GeneID" id="54480598"/>
<keyword evidence="2 6" id="KW-0378">Hydrolase</keyword>
<dbReference type="InterPro" id="IPR023186">
    <property type="entry name" value="IUNH"/>
</dbReference>
<dbReference type="OrthoDB" id="5783963at2759"/>
<dbReference type="PANTHER" id="PTHR12304:SF56">
    <property type="entry name" value="HYDROLASE, PUTATIVE (AFU_ORTHOLOGUE AFUA_1G11790)-RELATED"/>
    <property type="match status" value="1"/>
</dbReference>
<dbReference type="Proteomes" id="UP000799437">
    <property type="component" value="Unassembled WGS sequence"/>
</dbReference>
<dbReference type="AlphaFoldDB" id="A0A6A6WJJ5"/>
<gene>
    <name evidence="6" type="ORF">EJ05DRAFT_174623</name>
</gene>
<dbReference type="EMBL" id="ML996566">
    <property type="protein sequence ID" value="KAF2761521.1"/>
    <property type="molecule type" value="Genomic_DNA"/>
</dbReference>
<reference evidence="6" key="1">
    <citation type="journal article" date="2020" name="Stud. Mycol.">
        <title>101 Dothideomycetes genomes: a test case for predicting lifestyles and emergence of pathogens.</title>
        <authorList>
            <person name="Haridas S."/>
            <person name="Albert R."/>
            <person name="Binder M."/>
            <person name="Bloem J."/>
            <person name="Labutti K."/>
            <person name="Salamov A."/>
            <person name="Andreopoulos B."/>
            <person name="Baker S."/>
            <person name="Barry K."/>
            <person name="Bills G."/>
            <person name="Bluhm B."/>
            <person name="Cannon C."/>
            <person name="Castanera R."/>
            <person name="Culley D."/>
            <person name="Daum C."/>
            <person name="Ezra D."/>
            <person name="Gonzalez J."/>
            <person name="Henrissat B."/>
            <person name="Kuo A."/>
            <person name="Liang C."/>
            <person name="Lipzen A."/>
            <person name="Lutzoni F."/>
            <person name="Magnuson J."/>
            <person name="Mondo S."/>
            <person name="Nolan M."/>
            <person name="Ohm R."/>
            <person name="Pangilinan J."/>
            <person name="Park H.-J."/>
            <person name="Ramirez L."/>
            <person name="Alfaro M."/>
            <person name="Sun H."/>
            <person name="Tritt A."/>
            <person name="Yoshinaga Y."/>
            <person name="Zwiers L.-H."/>
            <person name="Turgeon B."/>
            <person name="Goodwin S."/>
            <person name="Spatafora J."/>
            <person name="Crous P."/>
            <person name="Grigoriev I."/>
        </authorList>
    </citation>
    <scope>NUCLEOTIDE SEQUENCE</scope>
    <source>
        <strain evidence="6">CBS 121739</strain>
    </source>
</reference>
<dbReference type="GO" id="GO:0008477">
    <property type="term" value="F:purine nucleosidase activity"/>
    <property type="evidence" value="ECO:0007669"/>
    <property type="project" value="TreeGrafter"/>
</dbReference>
<dbReference type="Gene3D" id="3.90.245.10">
    <property type="entry name" value="Ribonucleoside hydrolase-like"/>
    <property type="match status" value="1"/>
</dbReference>
<evidence type="ECO:0000256" key="1">
    <source>
        <dbReference type="ARBA" id="ARBA00009176"/>
    </source>
</evidence>
<comment type="similarity">
    <text evidence="1">Belongs to the IUNH family.</text>
</comment>
<keyword evidence="7" id="KW-1185">Reference proteome</keyword>
<evidence type="ECO:0000256" key="2">
    <source>
        <dbReference type="ARBA" id="ARBA00022801"/>
    </source>
</evidence>
<evidence type="ECO:0000256" key="4">
    <source>
        <dbReference type="SAM" id="MobiDB-lite"/>
    </source>
</evidence>
<feature type="region of interest" description="Disordered" evidence="4">
    <location>
        <begin position="244"/>
        <end position="266"/>
    </location>
</feature>
<dbReference type="InterPro" id="IPR036452">
    <property type="entry name" value="Ribo_hydro-like"/>
</dbReference>
<dbReference type="GO" id="GO:0005829">
    <property type="term" value="C:cytosol"/>
    <property type="evidence" value="ECO:0007669"/>
    <property type="project" value="TreeGrafter"/>
</dbReference>
<keyword evidence="3" id="KW-0326">Glycosidase</keyword>
<feature type="domain" description="Inosine/uridine-preferring nucleoside hydrolase" evidence="5">
    <location>
        <begin position="7"/>
        <end position="394"/>
    </location>
</feature>
<sequence>MANPQRIIIDTDPGVDDVSALLLALSAKPEELEVALISVTYGNVDVQSCLRNVVAVFHFIEKEQEWRRSQGLPEGFETLKASKPIVAIGASGPLGDQVMMADYFHGIDGLGGISHTHPHLTPPEAWKNLFTATSSSTTTTPTPTPAEIKADAQTLFTPSNTPAHLEMLNLLRANPPDTISIIAVGPLTNCALAAASDPETFLRAKEVIVMGGTIAETGNVTPCAEFNTFADAIAAARVFALTSPSPSTTMPPSPPPTNPPHPHHLTPYPHPLSRPLNLTLFPLDLTSKHMLHRTTFNRTLAPLLASTPPSPLATWSIAFMSSTFDKVAALHHSTPGLTMHDPLCVYYVLQRAAGDDDDDESGRGWTSVVEDIRVETAGQWTRGMMVVDRRDRNRRVEHDDDEIREVPGDSGNWLSVRAGNRVRRVTGSLGGERFERDFLARVFGGFVG</sequence>
<feature type="compositionally biased region" description="Pro residues" evidence="4">
    <location>
        <begin position="249"/>
        <end position="260"/>
    </location>
</feature>
<evidence type="ECO:0000313" key="6">
    <source>
        <dbReference type="EMBL" id="KAF2761521.1"/>
    </source>
</evidence>
<accession>A0A6A6WJJ5</accession>
<organism evidence="6 7">
    <name type="scientific">Pseudovirgaria hyperparasitica</name>
    <dbReference type="NCBI Taxonomy" id="470096"/>
    <lineage>
        <taxon>Eukaryota</taxon>
        <taxon>Fungi</taxon>
        <taxon>Dikarya</taxon>
        <taxon>Ascomycota</taxon>
        <taxon>Pezizomycotina</taxon>
        <taxon>Dothideomycetes</taxon>
        <taxon>Dothideomycetes incertae sedis</taxon>
        <taxon>Acrospermales</taxon>
        <taxon>Acrospermaceae</taxon>
        <taxon>Pseudovirgaria</taxon>
    </lineage>
</organism>
<dbReference type="RefSeq" id="XP_033603972.1">
    <property type="nucleotide sequence ID" value="XM_033739544.1"/>
</dbReference>
<dbReference type="GO" id="GO:0006152">
    <property type="term" value="P:purine nucleoside catabolic process"/>
    <property type="evidence" value="ECO:0007669"/>
    <property type="project" value="TreeGrafter"/>
</dbReference>
<dbReference type="SUPFAM" id="SSF53590">
    <property type="entry name" value="Nucleoside hydrolase"/>
    <property type="match status" value="1"/>
</dbReference>
<evidence type="ECO:0000256" key="3">
    <source>
        <dbReference type="ARBA" id="ARBA00023295"/>
    </source>
</evidence>